<dbReference type="SMR" id="A0AAD0VSP2"/>
<reference evidence="2 3" key="1">
    <citation type="submission" date="2018-07" db="EMBL/GenBank/DDBJ databases">
        <title>Complete genome sequence of a Pseudomonas plecoglossicida strain pathogenic to the marine fish, Larimichthys crocea.</title>
        <authorList>
            <person name="Tao Z."/>
        </authorList>
    </citation>
    <scope>NUCLEOTIDE SEQUENCE [LARGE SCALE GENOMIC DNA]</scope>
    <source>
        <strain evidence="2 3">XSDHY-P</strain>
    </source>
</reference>
<dbReference type="Proteomes" id="UP000256503">
    <property type="component" value="Chromosome"/>
</dbReference>
<dbReference type="SUPFAM" id="SSF55724">
    <property type="entry name" value="Mog1p/PsbP-like"/>
    <property type="match status" value="1"/>
</dbReference>
<organism evidence="2 3">
    <name type="scientific">Pseudomonas plecoglossicida</name>
    <dbReference type="NCBI Taxonomy" id="70775"/>
    <lineage>
        <taxon>Bacteria</taxon>
        <taxon>Pseudomonadati</taxon>
        <taxon>Pseudomonadota</taxon>
        <taxon>Gammaproteobacteria</taxon>
        <taxon>Pseudomonadales</taxon>
        <taxon>Pseudomonadaceae</taxon>
        <taxon>Pseudomonas</taxon>
    </lineage>
</organism>
<feature type="compositionally biased region" description="Basic and acidic residues" evidence="1">
    <location>
        <begin position="17"/>
        <end position="30"/>
    </location>
</feature>
<name>A0AAD0VSP2_PSEDL</name>
<evidence type="ECO:0000313" key="3">
    <source>
        <dbReference type="Proteomes" id="UP000256503"/>
    </source>
</evidence>
<gene>
    <name evidence="2" type="ORF">DVB73_04045</name>
</gene>
<protein>
    <submittedName>
        <fullName evidence="2">DUF1795 domain-containing protein</fullName>
    </submittedName>
</protein>
<evidence type="ECO:0000256" key="1">
    <source>
        <dbReference type="SAM" id="MobiDB-lite"/>
    </source>
</evidence>
<evidence type="ECO:0000313" key="2">
    <source>
        <dbReference type="EMBL" id="AXM95036.1"/>
    </source>
</evidence>
<dbReference type="InterPro" id="IPR016123">
    <property type="entry name" value="Mog1/PsbP_a/b/a-sand"/>
</dbReference>
<dbReference type="InterPro" id="IPR014894">
    <property type="entry name" value="DcrB/EagT6"/>
</dbReference>
<dbReference type="Gene3D" id="3.40.1000.10">
    <property type="entry name" value="Mog1/PsbP, alpha/beta/alpha sandwich"/>
    <property type="match status" value="1"/>
</dbReference>
<feature type="region of interest" description="Disordered" evidence="1">
    <location>
        <begin position="17"/>
        <end position="39"/>
    </location>
</feature>
<dbReference type="AlphaFoldDB" id="A0AAD0VSP2"/>
<accession>A0AAD0VSP2</accession>
<dbReference type="GeneID" id="49612583"/>
<proteinExistence type="predicted"/>
<sequence length="196" mass="22477">MYRKSIYDRISEKREREEQLERERLAKEAMKPPPPERYLTNELSFVRPQALRDKTFHVFTLTESAPSPFSLVLGRSLVAQDASLESLAQKLLGEMEKTLSHLQWVDPVTPIEVAGLDARRVAFSWRQQGQLVHQIQVMFLHKDEHGQRLLMQFTATSNHTAGMKEEERSAFAEIINSLELRSPPTAKQKVVEAAPV</sequence>
<dbReference type="RefSeq" id="WP_016394836.1">
    <property type="nucleotide sequence ID" value="NZ_CP031146.1"/>
</dbReference>
<dbReference type="Pfam" id="PF08786">
    <property type="entry name" value="DcrB"/>
    <property type="match status" value="1"/>
</dbReference>
<dbReference type="EMBL" id="CP031146">
    <property type="protein sequence ID" value="AXM95036.1"/>
    <property type="molecule type" value="Genomic_DNA"/>
</dbReference>